<sequence>MKLSDKSARTIGQFIKFNLVGVANTAIDLCVFLVLYSACGISVYAAHILAYLAGTINSFYWNGRWTFGQWGGRGKTWAFLRFALLNGISLGLSTLGILLLTRYGHWEVLWSKLAVTCCMMVVNFFASRMWVFVKASEKG</sequence>
<name>A0ABW3UI08_9BACL</name>
<feature type="transmembrane region" description="Helical" evidence="6">
    <location>
        <begin position="82"/>
        <end position="101"/>
    </location>
</feature>
<comment type="subcellular location">
    <subcellularLocation>
        <location evidence="1">Membrane</location>
        <topology evidence="1">Multi-pass membrane protein</topology>
    </subcellularLocation>
</comment>
<dbReference type="InterPro" id="IPR007267">
    <property type="entry name" value="GtrA_DPMS_TM"/>
</dbReference>
<gene>
    <name evidence="8" type="ORF">ACFQ4B_09745</name>
</gene>
<dbReference type="PANTHER" id="PTHR38459:SF1">
    <property type="entry name" value="PROPHAGE BACTOPRENOL-LINKED GLUCOSE TRANSLOCASE HOMOLOG"/>
    <property type="match status" value="1"/>
</dbReference>
<dbReference type="EMBL" id="JBHTLU010000013">
    <property type="protein sequence ID" value="MFD1220403.1"/>
    <property type="molecule type" value="Genomic_DNA"/>
</dbReference>
<evidence type="ECO:0000256" key="2">
    <source>
        <dbReference type="ARBA" id="ARBA00009399"/>
    </source>
</evidence>
<organism evidence="8 9">
    <name type="scientific">Paenibacillus vulneris</name>
    <dbReference type="NCBI Taxonomy" id="1133364"/>
    <lineage>
        <taxon>Bacteria</taxon>
        <taxon>Bacillati</taxon>
        <taxon>Bacillota</taxon>
        <taxon>Bacilli</taxon>
        <taxon>Bacillales</taxon>
        <taxon>Paenibacillaceae</taxon>
        <taxon>Paenibacillus</taxon>
    </lineage>
</organism>
<feature type="transmembrane region" description="Helical" evidence="6">
    <location>
        <begin position="14"/>
        <end position="35"/>
    </location>
</feature>
<evidence type="ECO:0000256" key="1">
    <source>
        <dbReference type="ARBA" id="ARBA00004141"/>
    </source>
</evidence>
<keyword evidence="9" id="KW-1185">Reference proteome</keyword>
<evidence type="ECO:0000313" key="8">
    <source>
        <dbReference type="EMBL" id="MFD1220403.1"/>
    </source>
</evidence>
<feature type="domain" description="GtrA/DPMS transmembrane" evidence="7">
    <location>
        <begin position="16"/>
        <end position="132"/>
    </location>
</feature>
<keyword evidence="5 6" id="KW-0472">Membrane</keyword>
<feature type="transmembrane region" description="Helical" evidence="6">
    <location>
        <begin position="41"/>
        <end position="61"/>
    </location>
</feature>
<reference evidence="9" key="1">
    <citation type="journal article" date="2019" name="Int. J. Syst. Evol. Microbiol.">
        <title>The Global Catalogue of Microorganisms (GCM) 10K type strain sequencing project: providing services to taxonomists for standard genome sequencing and annotation.</title>
        <authorList>
            <consortium name="The Broad Institute Genomics Platform"/>
            <consortium name="The Broad Institute Genome Sequencing Center for Infectious Disease"/>
            <person name="Wu L."/>
            <person name="Ma J."/>
        </authorList>
    </citation>
    <scope>NUCLEOTIDE SEQUENCE [LARGE SCALE GENOMIC DNA]</scope>
    <source>
        <strain evidence="9">CCUG 53270</strain>
    </source>
</reference>
<dbReference type="PANTHER" id="PTHR38459">
    <property type="entry name" value="PROPHAGE BACTOPRENOL-LINKED GLUCOSE TRANSLOCASE HOMOLOG"/>
    <property type="match status" value="1"/>
</dbReference>
<evidence type="ECO:0000256" key="3">
    <source>
        <dbReference type="ARBA" id="ARBA00022692"/>
    </source>
</evidence>
<keyword evidence="4 6" id="KW-1133">Transmembrane helix</keyword>
<keyword evidence="3 6" id="KW-0812">Transmembrane</keyword>
<evidence type="ECO:0000256" key="6">
    <source>
        <dbReference type="SAM" id="Phobius"/>
    </source>
</evidence>
<evidence type="ECO:0000313" key="9">
    <source>
        <dbReference type="Proteomes" id="UP001597180"/>
    </source>
</evidence>
<evidence type="ECO:0000259" key="7">
    <source>
        <dbReference type="Pfam" id="PF04138"/>
    </source>
</evidence>
<comment type="caution">
    <text evidence="8">The sequence shown here is derived from an EMBL/GenBank/DDBJ whole genome shotgun (WGS) entry which is preliminary data.</text>
</comment>
<dbReference type="RefSeq" id="WP_345587064.1">
    <property type="nucleotide sequence ID" value="NZ_BAABJG010000006.1"/>
</dbReference>
<feature type="transmembrane region" description="Helical" evidence="6">
    <location>
        <begin position="113"/>
        <end position="133"/>
    </location>
</feature>
<comment type="similarity">
    <text evidence="2">Belongs to the GtrA family.</text>
</comment>
<accession>A0ABW3UI08</accession>
<dbReference type="Pfam" id="PF04138">
    <property type="entry name" value="GtrA_DPMS_TM"/>
    <property type="match status" value="1"/>
</dbReference>
<dbReference type="Proteomes" id="UP001597180">
    <property type="component" value="Unassembled WGS sequence"/>
</dbReference>
<dbReference type="InterPro" id="IPR051401">
    <property type="entry name" value="GtrA_CellWall_Glycosyl"/>
</dbReference>
<evidence type="ECO:0000256" key="5">
    <source>
        <dbReference type="ARBA" id="ARBA00023136"/>
    </source>
</evidence>
<protein>
    <submittedName>
        <fullName evidence="8">GtrA family protein</fullName>
    </submittedName>
</protein>
<proteinExistence type="inferred from homology"/>
<evidence type="ECO:0000256" key="4">
    <source>
        <dbReference type="ARBA" id="ARBA00022989"/>
    </source>
</evidence>